<dbReference type="EMBL" id="JAMDLW010000026">
    <property type="protein sequence ID" value="MCY9521755.1"/>
    <property type="molecule type" value="Genomic_DNA"/>
</dbReference>
<evidence type="ECO:0000313" key="5">
    <source>
        <dbReference type="Proteomes" id="UP001207626"/>
    </source>
</evidence>
<feature type="compositionally biased region" description="Low complexity" evidence="1">
    <location>
        <begin position="98"/>
        <end position="113"/>
    </location>
</feature>
<evidence type="ECO:0000256" key="1">
    <source>
        <dbReference type="SAM" id="MobiDB-lite"/>
    </source>
</evidence>
<sequence>MKDFKMLCSSFLSRWFMGTGIAIIGLAVCMCLWLRPQWEQETGIWQPVNDEIAQLLGPSQETEPNEADKSVPVRTKAGKEGPDEPSSSPQSAKPELNASARSADPAASSSPRANHSTQQTDARSSELTDSHRAGSGNLININSADANLLTELPGIGPSKAKAIIAYREQHGPFNKVSDVTKVKGIGPKMFAKLRGKISVE</sequence>
<evidence type="ECO:0000256" key="2">
    <source>
        <dbReference type="SAM" id="Phobius"/>
    </source>
</evidence>
<proteinExistence type="predicted"/>
<accession>A0ABT4DWM6</accession>
<evidence type="ECO:0000313" key="4">
    <source>
        <dbReference type="EMBL" id="MCY9521755.1"/>
    </source>
</evidence>
<evidence type="ECO:0000259" key="3">
    <source>
        <dbReference type="SMART" id="SM00278"/>
    </source>
</evidence>
<comment type="caution">
    <text evidence="4">The sequence shown here is derived from an EMBL/GenBank/DDBJ whole genome shotgun (WGS) entry which is preliminary data.</text>
</comment>
<name>A0ABT4DWM6_9BACL</name>
<dbReference type="SMART" id="SM00278">
    <property type="entry name" value="HhH1"/>
    <property type="match status" value="2"/>
</dbReference>
<keyword evidence="5" id="KW-1185">Reference proteome</keyword>
<keyword evidence="2" id="KW-1133">Transmembrane helix</keyword>
<feature type="transmembrane region" description="Helical" evidence="2">
    <location>
        <begin position="12"/>
        <end position="34"/>
    </location>
</feature>
<dbReference type="SUPFAM" id="SSF47781">
    <property type="entry name" value="RuvA domain 2-like"/>
    <property type="match status" value="1"/>
</dbReference>
<dbReference type="InterPro" id="IPR003583">
    <property type="entry name" value="Hlx-hairpin-Hlx_DNA-bd_motif"/>
</dbReference>
<keyword evidence="2" id="KW-0472">Membrane</keyword>
<dbReference type="RefSeq" id="WP_087432540.1">
    <property type="nucleotide sequence ID" value="NZ_JAMDLV010000055.1"/>
</dbReference>
<reference evidence="4 5" key="1">
    <citation type="submission" date="2022-05" db="EMBL/GenBank/DDBJ databases">
        <title>Genome Sequencing of Bee-Associated Microbes.</title>
        <authorList>
            <person name="Dunlap C."/>
        </authorList>
    </citation>
    <scope>NUCLEOTIDE SEQUENCE [LARGE SCALE GENOMIC DNA]</scope>
    <source>
        <strain evidence="4 5">NRRL NRS-1438</strain>
    </source>
</reference>
<dbReference type="InterPro" id="IPR010994">
    <property type="entry name" value="RuvA_2-like"/>
</dbReference>
<dbReference type="NCBIfam" id="TIGR00426">
    <property type="entry name" value="competence protein ComEA helix-hairpin-helix repeat region"/>
    <property type="match status" value="1"/>
</dbReference>
<keyword evidence="2" id="KW-0812">Transmembrane</keyword>
<organism evidence="4 5">
    <name type="scientific">Paenibacillus apiarius</name>
    <dbReference type="NCBI Taxonomy" id="46240"/>
    <lineage>
        <taxon>Bacteria</taxon>
        <taxon>Bacillati</taxon>
        <taxon>Bacillota</taxon>
        <taxon>Bacilli</taxon>
        <taxon>Bacillales</taxon>
        <taxon>Paenibacillaceae</taxon>
        <taxon>Paenibacillus</taxon>
    </lineage>
</organism>
<feature type="domain" description="Helix-hairpin-helix DNA-binding motif class 1" evidence="3">
    <location>
        <begin position="177"/>
        <end position="196"/>
    </location>
</feature>
<dbReference type="PANTHER" id="PTHR21180">
    <property type="entry name" value="ENDONUCLEASE/EXONUCLEASE/PHOSPHATASE FAMILY DOMAIN-CONTAINING PROTEIN 1"/>
    <property type="match status" value="1"/>
</dbReference>
<feature type="compositionally biased region" description="Basic and acidic residues" evidence="1">
    <location>
        <begin position="66"/>
        <end position="82"/>
    </location>
</feature>
<dbReference type="Pfam" id="PF12836">
    <property type="entry name" value="HHH_3"/>
    <property type="match status" value="1"/>
</dbReference>
<feature type="compositionally biased region" description="Basic and acidic residues" evidence="1">
    <location>
        <begin position="123"/>
        <end position="132"/>
    </location>
</feature>
<gene>
    <name evidence="4" type="ORF">M5X09_19150</name>
</gene>
<dbReference type="InterPro" id="IPR051675">
    <property type="entry name" value="Endo/Exo/Phosphatase_dom_1"/>
</dbReference>
<feature type="domain" description="Helix-hairpin-helix DNA-binding motif class 1" evidence="3">
    <location>
        <begin position="147"/>
        <end position="166"/>
    </location>
</feature>
<dbReference type="Gene3D" id="1.10.150.280">
    <property type="entry name" value="AF1531-like domain"/>
    <property type="match status" value="1"/>
</dbReference>
<dbReference type="Proteomes" id="UP001207626">
    <property type="component" value="Unassembled WGS sequence"/>
</dbReference>
<dbReference type="InterPro" id="IPR004509">
    <property type="entry name" value="Competence_ComEA_HhH"/>
</dbReference>
<dbReference type="GO" id="GO:0003677">
    <property type="term" value="F:DNA binding"/>
    <property type="evidence" value="ECO:0007669"/>
    <property type="project" value="UniProtKB-KW"/>
</dbReference>
<protein>
    <submittedName>
        <fullName evidence="4">ComEA family DNA-binding protein</fullName>
    </submittedName>
</protein>
<dbReference type="PANTHER" id="PTHR21180:SF32">
    <property type="entry name" value="ENDONUCLEASE_EXONUCLEASE_PHOSPHATASE FAMILY DOMAIN-CONTAINING PROTEIN 1"/>
    <property type="match status" value="1"/>
</dbReference>
<feature type="region of interest" description="Disordered" evidence="1">
    <location>
        <begin position="57"/>
        <end position="138"/>
    </location>
</feature>
<keyword evidence="4" id="KW-0238">DNA-binding</keyword>